<gene>
    <name evidence="6" type="ORF">F3Y22_tig00111678pilonHSYRG00101</name>
</gene>
<dbReference type="PANTHER" id="PTHR45968:SF5">
    <property type="entry name" value="PROTEIN HOTHEAD"/>
    <property type="match status" value="1"/>
</dbReference>
<keyword evidence="4" id="KW-0812">Transmembrane</keyword>
<keyword evidence="4" id="KW-0472">Membrane</keyword>
<dbReference type="InterPro" id="IPR000172">
    <property type="entry name" value="GMC_OxRdtase_N"/>
</dbReference>
<evidence type="ECO:0000256" key="1">
    <source>
        <dbReference type="ARBA" id="ARBA00001974"/>
    </source>
</evidence>
<dbReference type="InterPro" id="IPR036188">
    <property type="entry name" value="FAD/NAD-bd_sf"/>
</dbReference>
<feature type="domain" description="Glucose-methanol-choline oxidoreductase N-terminal" evidence="5">
    <location>
        <begin position="198"/>
        <end position="276"/>
    </location>
</feature>
<keyword evidence="3" id="KW-0274">FAD</keyword>
<dbReference type="Gene3D" id="3.30.410.40">
    <property type="match status" value="1"/>
</dbReference>
<feature type="transmembrane region" description="Helical" evidence="4">
    <location>
        <begin position="115"/>
        <end position="134"/>
    </location>
</feature>
<keyword evidence="2" id="KW-0285">Flavoprotein</keyword>
<organism evidence="6 7">
    <name type="scientific">Hibiscus syriacus</name>
    <name type="common">Rose of Sharon</name>
    <dbReference type="NCBI Taxonomy" id="106335"/>
    <lineage>
        <taxon>Eukaryota</taxon>
        <taxon>Viridiplantae</taxon>
        <taxon>Streptophyta</taxon>
        <taxon>Embryophyta</taxon>
        <taxon>Tracheophyta</taxon>
        <taxon>Spermatophyta</taxon>
        <taxon>Magnoliopsida</taxon>
        <taxon>eudicotyledons</taxon>
        <taxon>Gunneridae</taxon>
        <taxon>Pentapetalae</taxon>
        <taxon>rosids</taxon>
        <taxon>malvids</taxon>
        <taxon>Malvales</taxon>
        <taxon>Malvaceae</taxon>
        <taxon>Malvoideae</taxon>
        <taxon>Hibiscus</taxon>
    </lineage>
</organism>
<evidence type="ECO:0000256" key="2">
    <source>
        <dbReference type="ARBA" id="ARBA00022630"/>
    </source>
</evidence>
<dbReference type="PANTHER" id="PTHR45968">
    <property type="entry name" value="OSJNBA0019K04.7 PROTEIN"/>
    <property type="match status" value="1"/>
</dbReference>
<accession>A0A6A2XHQ2</accession>
<name>A0A6A2XHQ2_HIBSY</name>
<comment type="cofactor">
    <cofactor evidence="1">
        <name>FAD</name>
        <dbReference type="ChEBI" id="CHEBI:57692"/>
    </cofactor>
</comment>
<dbReference type="EMBL" id="VEPZ02001402">
    <property type="protein sequence ID" value="KAE8675333.1"/>
    <property type="molecule type" value="Genomic_DNA"/>
</dbReference>
<evidence type="ECO:0000313" key="7">
    <source>
        <dbReference type="Proteomes" id="UP000436088"/>
    </source>
</evidence>
<evidence type="ECO:0000256" key="3">
    <source>
        <dbReference type="ARBA" id="ARBA00022827"/>
    </source>
</evidence>
<evidence type="ECO:0000256" key="4">
    <source>
        <dbReference type="SAM" id="Phobius"/>
    </source>
</evidence>
<dbReference type="Proteomes" id="UP000436088">
    <property type="component" value="Unassembled WGS sequence"/>
</dbReference>
<dbReference type="AlphaFoldDB" id="A0A6A2XHQ2"/>
<proteinExistence type="predicted"/>
<keyword evidence="7" id="KW-1185">Reference proteome</keyword>
<evidence type="ECO:0000313" key="6">
    <source>
        <dbReference type="EMBL" id="KAE8675333.1"/>
    </source>
</evidence>
<dbReference type="Gene3D" id="3.50.50.60">
    <property type="entry name" value="FAD/NAD(P)-binding domain"/>
    <property type="match status" value="2"/>
</dbReference>
<reference evidence="6" key="1">
    <citation type="submission" date="2019-09" db="EMBL/GenBank/DDBJ databases">
        <title>Draft genome information of white flower Hibiscus syriacus.</title>
        <authorList>
            <person name="Kim Y.-M."/>
        </authorList>
    </citation>
    <scope>NUCLEOTIDE SEQUENCE [LARGE SCALE GENOMIC DNA]</scope>
    <source>
        <strain evidence="6">YM2019G1</strain>
    </source>
</reference>
<dbReference type="Pfam" id="PF00732">
    <property type="entry name" value="GMC_oxred_N"/>
    <property type="match status" value="1"/>
</dbReference>
<dbReference type="InterPro" id="IPR051871">
    <property type="entry name" value="GMC_Oxidoreductase-Related"/>
</dbReference>
<comment type="caution">
    <text evidence="6">The sequence shown here is derived from an EMBL/GenBank/DDBJ whole genome shotgun (WGS) entry which is preliminary data.</text>
</comment>
<dbReference type="SUPFAM" id="SSF51905">
    <property type="entry name" value="FAD/NAD(P)-binding domain"/>
    <property type="match status" value="1"/>
</dbReference>
<evidence type="ECO:0000259" key="5">
    <source>
        <dbReference type="Pfam" id="PF00732"/>
    </source>
</evidence>
<dbReference type="GO" id="GO:0016614">
    <property type="term" value="F:oxidoreductase activity, acting on CH-OH group of donors"/>
    <property type="evidence" value="ECO:0007669"/>
    <property type="project" value="InterPro"/>
</dbReference>
<protein>
    <submittedName>
        <fullName evidence="6">Protein HOTHEAD</fullName>
    </submittedName>
</protein>
<dbReference type="GO" id="GO:0050660">
    <property type="term" value="F:flavin adenine dinucleotide binding"/>
    <property type="evidence" value="ECO:0007669"/>
    <property type="project" value="InterPro"/>
</dbReference>
<sequence length="334" mass="36838">MAAFVGGSEALYLFGSLPQHSLFSSRSFLASLISSSFPTFDTYICARDFYEFRYPFIRRESSFSSASSFSSSNTDEASYDYIIVGGGTTGCPLAATLSRNFSLLVLESRSFRQTALLILGLGFLVVALASMPAFTPELIQKKQIVHQPKLAQWQDAFKDDLLDVGVSPYNGFTYDHIYGTKVGGTIFNRFSHRHTAAELLTSTDLKMLTVLVYATVQKVMFDKTGMRPKAMGVMFKDENGNQHQALLTNNRRSEVILSCGGTPQLLMLSGVGLKAELERLNISMVLHNEFVGKGRANNPMNTVFVLVTRHEEQSLTQTVGITKMGVYIEASSGF</sequence>
<keyword evidence="4" id="KW-1133">Transmembrane helix</keyword>